<dbReference type="STRING" id="208445.SAMN04489727_6911"/>
<sequence length="175" mass="18949">MRLLPVVVVLALAAGCQTAQPSTPAAPTTYELPPRQVRPDETALKLPPAKNGDTEFTLIGLAAGLPSITGSHTEFAAKGQFVRLRLVVTNTGTSSVLFDTGRQLLVDDQGVAHPPEEQAVIIKRQPRQFDLGHGVRVEFDLYWDIPKDRKPVTLRAFGGPSITDMKNLTGTDIKL</sequence>
<dbReference type="Gene3D" id="2.60.40.1240">
    <property type="match status" value="1"/>
</dbReference>
<organism evidence="4 5">
    <name type="scientific">Amycolatopsis tolypomycina</name>
    <dbReference type="NCBI Taxonomy" id="208445"/>
    <lineage>
        <taxon>Bacteria</taxon>
        <taxon>Bacillati</taxon>
        <taxon>Actinomycetota</taxon>
        <taxon>Actinomycetes</taxon>
        <taxon>Pseudonocardiales</taxon>
        <taxon>Pseudonocardiaceae</taxon>
        <taxon>Amycolatopsis</taxon>
    </lineage>
</organism>
<dbReference type="Proteomes" id="UP000199622">
    <property type="component" value="Unassembled WGS sequence"/>
</dbReference>
<dbReference type="Pfam" id="PF11611">
    <property type="entry name" value="DUF4352"/>
    <property type="match status" value="1"/>
</dbReference>
<feature type="chain" id="PRO_5039668846" description="DUF4352 domain-containing protein" evidence="2">
    <location>
        <begin position="20"/>
        <end position="175"/>
    </location>
</feature>
<evidence type="ECO:0000313" key="4">
    <source>
        <dbReference type="EMBL" id="SED21275.1"/>
    </source>
</evidence>
<keyword evidence="1 2" id="KW-0732">Signal</keyword>
<proteinExistence type="predicted"/>
<accession>A0A1H4YUA4</accession>
<dbReference type="PROSITE" id="PS51257">
    <property type="entry name" value="PROKAR_LIPOPROTEIN"/>
    <property type="match status" value="1"/>
</dbReference>
<protein>
    <recommendedName>
        <fullName evidence="3">DUF4352 domain-containing protein</fullName>
    </recommendedName>
</protein>
<evidence type="ECO:0000256" key="2">
    <source>
        <dbReference type="SAM" id="SignalP"/>
    </source>
</evidence>
<feature type="domain" description="DUF4352" evidence="3">
    <location>
        <begin position="49"/>
        <end position="159"/>
    </location>
</feature>
<evidence type="ECO:0000256" key="1">
    <source>
        <dbReference type="ARBA" id="ARBA00022729"/>
    </source>
</evidence>
<gene>
    <name evidence="4" type="ORF">SAMN04489727_6911</name>
</gene>
<reference evidence="5" key="1">
    <citation type="submission" date="2016-10" db="EMBL/GenBank/DDBJ databases">
        <authorList>
            <person name="Varghese N."/>
            <person name="Submissions S."/>
        </authorList>
    </citation>
    <scope>NUCLEOTIDE SEQUENCE [LARGE SCALE GENOMIC DNA]</scope>
    <source>
        <strain evidence="5">DSM 44544</strain>
    </source>
</reference>
<dbReference type="InterPro" id="IPR029050">
    <property type="entry name" value="Immunoprotect_excell_Ig-like"/>
</dbReference>
<dbReference type="EMBL" id="FNSO01000004">
    <property type="protein sequence ID" value="SED21275.1"/>
    <property type="molecule type" value="Genomic_DNA"/>
</dbReference>
<feature type="signal peptide" evidence="2">
    <location>
        <begin position="1"/>
        <end position="19"/>
    </location>
</feature>
<dbReference type="InterPro" id="IPR029051">
    <property type="entry name" value="DUF4352"/>
</dbReference>
<dbReference type="AlphaFoldDB" id="A0A1H4YUA4"/>
<evidence type="ECO:0000259" key="3">
    <source>
        <dbReference type="Pfam" id="PF11611"/>
    </source>
</evidence>
<keyword evidence="5" id="KW-1185">Reference proteome</keyword>
<evidence type="ECO:0000313" key="5">
    <source>
        <dbReference type="Proteomes" id="UP000199622"/>
    </source>
</evidence>
<name>A0A1H4YUA4_9PSEU</name>